<sequence>MEELKSSHNELQTCMHEIEEAVCFVSGMHRYENYPLYKERWNFLYYGIGNILLNNEETKGKFKELLCEIWQKIKSSYESNGCNITCKPIDKNIFLHKKTIFDFSHNYNTIKGYLGEYWHDCEKGWTPHKEEITEACKAVQQHCEPDRARKNTADPYCTGPYMDYTHYCKMHLQTLKCRSQTEIEEIKRQACFHVEDPLQKELEQKSNLLREAEANIRSATTTSSISSIIGTLGLTVAPYVLYKYKPWSSWFGNHSSRGGRGTRKKISTVRNIDALTEDSSTIGASTTEDDSILGWAPESSTVSSSAYTRQSTRGEGRTSARRTNNSTQGRPNIGYQNILNKHIRKEYSQSGCGKRS</sequence>
<feature type="coiled-coil region" evidence="1">
    <location>
        <begin position="195"/>
        <end position="222"/>
    </location>
</feature>
<dbReference type="VEuPathDB" id="PlasmoDB:PCOAH_00040390"/>
<evidence type="ECO:0000256" key="1">
    <source>
        <dbReference type="SAM" id="Coils"/>
    </source>
</evidence>
<reference evidence="4" key="1">
    <citation type="submission" date="2016-06" db="EMBL/GenBank/DDBJ databases">
        <title>First high quality genome sequence of Plasmodium coatneyi using continuous long reads from single molecule, real-time sequencing.</title>
        <authorList>
            <person name="Chien J.-T."/>
            <person name="Pakala S.B."/>
            <person name="Geraldo J.A."/>
            <person name="Lapp S.A."/>
            <person name="Barnwell J.W."/>
            <person name="Kissinger J.C."/>
            <person name="Galinski M.R."/>
            <person name="Humphrey J.C."/>
        </authorList>
    </citation>
    <scope>NUCLEOTIDE SEQUENCE [LARGE SCALE GENOMIC DNA]</scope>
    <source>
        <strain evidence="4">Hackeri</strain>
    </source>
</reference>
<feature type="compositionally biased region" description="Polar residues" evidence="2">
    <location>
        <begin position="321"/>
        <end position="338"/>
    </location>
</feature>
<evidence type="ECO:0000313" key="4">
    <source>
        <dbReference type="Proteomes" id="UP000092716"/>
    </source>
</evidence>
<proteinExistence type="predicted"/>
<dbReference type="KEGG" id="pcot:PCOAH_00040390"/>
<name>A0A1B1E3R6_9APIC</name>
<protein>
    <submittedName>
        <fullName evidence="3">KIR-like protein</fullName>
    </submittedName>
</protein>
<evidence type="ECO:0000256" key="2">
    <source>
        <dbReference type="SAM" id="MobiDB-lite"/>
    </source>
</evidence>
<dbReference type="OrthoDB" id="380569at2759"/>
<evidence type="ECO:0000313" key="3">
    <source>
        <dbReference type="EMBL" id="ANQ09646.1"/>
    </source>
</evidence>
<dbReference type="EMBL" id="CP016250">
    <property type="protein sequence ID" value="ANQ09646.1"/>
    <property type="molecule type" value="Genomic_DNA"/>
</dbReference>
<dbReference type="Proteomes" id="UP000092716">
    <property type="component" value="Chromosome 12"/>
</dbReference>
<gene>
    <name evidence="3" type="ORF">PCOAH_00040390</name>
</gene>
<dbReference type="GeneID" id="30910770"/>
<feature type="region of interest" description="Disordered" evidence="2">
    <location>
        <begin position="303"/>
        <end position="338"/>
    </location>
</feature>
<organism evidence="3 4">
    <name type="scientific">Plasmodium coatneyi</name>
    <dbReference type="NCBI Taxonomy" id="208452"/>
    <lineage>
        <taxon>Eukaryota</taxon>
        <taxon>Sar</taxon>
        <taxon>Alveolata</taxon>
        <taxon>Apicomplexa</taxon>
        <taxon>Aconoidasida</taxon>
        <taxon>Haemosporida</taxon>
        <taxon>Plasmodiidae</taxon>
        <taxon>Plasmodium</taxon>
    </lineage>
</organism>
<keyword evidence="1" id="KW-0175">Coiled coil</keyword>
<dbReference type="RefSeq" id="XP_019916341.1">
    <property type="nucleotide sequence ID" value="XM_020060827.1"/>
</dbReference>
<accession>A0A1B1E3R6</accession>
<keyword evidence="4" id="KW-1185">Reference proteome</keyword>
<dbReference type="AlphaFoldDB" id="A0A1B1E3R6"/>